<evidence type="ECO:0000256" key="1">
    <source>
        <dbReference type="ARBA" id="ARBA00004435"/>
    </source>
</evidence>
<evidence type="ECO:0000256" key="9">
    <source>
        <dbReference type="ARBA" id="ARBA00023136"/>
    </source>
</evidence>
<feature type="transmembrane region" description="Helical" evidence="10">
    <location>
        <begin position="111"/>
        <end position="132"/>
    </location>
</feature>
<reference evidence="11" key="2">
    <citation type="submission" date="2025-09" db="UniProtKB">
        <authorList>
            <consortium name="Ensembl"/>
        </authorList>
    </citation>
    <scope>IDENTIFICATION</scope>
</reference>
<dbReference type="PANTHER" id="PTHR12002">
    <property type="entry name" value="CLAUDIN"/>
    <property type="match status" value="1"/>
</dbReference>
<accession>A0A3B3QK71</accession>
<dbReference type="GeneTree" id="ENSGT00390000006975"/>
<dbReference type="InterPro" id="IPR006187">
    <property type="entry name" value="Claudin"/>
</dbReference>
<name>A0A3B3QK71_9TELE</name>
<evidence type="ECO:0000256" key="7">
    <source>
        <dbReference type="ARBA" id="ARBA00022949"/>
    </source>
</evidence>
<feature type="transmembrane region" description="Helical" evidence="10">
    <location>
        <begin position="152"/>
        <end position="185"/>
    </location>
</feature>
<evidence type="ECO:0000256" key="4">
    <source>
        <dbReference type="ARBA" id="ARBA00022427"/>
    </source>
</evidence>
<dbReference type="Proteomes" id="UP000261540">
    <property type="component" value="Unplaced"/>
</dbReference>
<organism evidence="11 12">
    <name type="scientific">Paramormyrops kingsleyae</name>
    <dbReference type="NCBI Taxonomy" id="1676925"/>
    <lineage>
        <taxon>Eukaryota</taxon>
        <taxon>Metazoa</taxon>
        <taxon>Chordata</taxon>
        <taxon>Craniata</taxon>
        <taxon>Vertebrata</taxon>
        <taxon>Euteleostomi</taxon>
        <taxon>Actinopterygii</taxon>
        <taxon>Neopterygii</taxon>
        <taxon>Teleostei</taxon>
        <taxon>Osteoglossocephala</taxon>
        <taxon>Osteoglossomorpha</taxon>
        <taxon>Osteoglossiformes</taxon>
        <taxon>Mormyridae</taxon>
        <taxon>Paramormyrops</taxon>
    </lineage>
</organism>
<dbReference type="Ensembl" id="ENSPKIT00000030261.1">
    <property type="protein sequence ID" value="ENSPKIP00000006239.1"/>
    <property type="gene ID" value="ENSPKIG00000022596.1"/>
</dbReference>
<evidence type="ECO:0000256" key="10">
    <source>
        <dbReference type="SAM" id="Phobius"/>
    </source>
</evidence>
<comment type="similarity">
    <text evidence="3">Belongs to the claudin family.</text>
</comment>
<evidence type="ECO:0000313" key="11">
    <source>
        <dbReference type="Ensembl" id="ENSPKIP00000006239.1"/>
    </source>
</evidence>
<evidence type="ECO:0008006" key="13">
    <source>
        <dbReference type="Google" id="ProtNLM"/>
    </source>
</evidence>
<sequence length="255" mass="27849">MRTPGLHIFGMVFAPCGLVLDLTSTVAPNWRVLSNIPNQAPDMILQQGIWDICQASTITTTVTCSQPDTTYFSQQIIPVAKGLMIASLLVTLLGIAVATFGVRCWRDRPNWIIAGIGGIFIFLSGVMTLIPISWYTHIITTIPSVTVTPSIAAGYCIVLGFIGGIMEVLSGSALIIGMCSCCGGWNRGETRSNIKTTYFRNTQGDTVGIWPINYYWLRRQSSAIPCSCFSNDKQALCLTSELIRGRGFFILVVKH</sequence>
<evidence type="ECO:0000313" key="12">
    <source>
        <dbReference type="Proteomes" id="UP000261540"/>
    </source>
</evidence>
<evidence type="ECO:0000256" key="8">
    <source>
        <dbReference type="ARBA" id="ARBA00022989"/>
    </source>
</evidence>
<evidence type="ECO:0000256" key="5">
    <source>
        <dbReference type="ARBA" id="ARBA00022475"/>
    </source>
</evidence>
<evidence type="ECO:0000256" key="3">
    <source>
        <dbReference type="ARBA" id="ARBA00008295"/>
    </source>
</evidence>
<dbReference type="PRINTS" id="PR01077">
    <property type="entry name" value="CLAUDIN"/>
</dbReference>
<dbReference type="GO" id="GO:0005198">
    <property type="term" value="F:structural molecule activity"/>
    <property type="evidence" value="ECO:0007669"/>
    <property type="project" value="InterPro"/>
</dbReference>
<keyword evidence="5" id="KW-1003">Cell membrane</keyword>
<dbReference type="GO" id="GO:0005923">
    <property type="term" value="C:bicellular tight junction"/>
    <property type="evidence" value="ECO:0007669"/>
    <property type="project" value="UniProtKB-SubCell"/>
</dbReference>
<proteinExistence type="inferred from homology"/>
<dbReference type="Pfam" id="PF00822">
    <property type="entry name" value="PMP22_Claudin"/>
    <property type="match status" value="1"/>
</dbReference>
<keyword evidence="7" id="KW-0965">Cell junction</keyword>
<reference evidence="11" key="1">
    <citation type="submission" date="2025-08" db="UniProtKB">
        <authorList>
            <consortium name="Ensembl"/>
        </authorList>
    </citation>
    <scope>IDENTIFICATION</scope>
</reference>
<keyword evidence="4" id="KW-0796">Tight junction</keyword>
<keyword evidence="9 10" id="KW-0472">Membrane</keyword>
<feature type="transmembrane region" description="Helical" evidence="10">
    <location>
        <begin position="82"/>
        <end position="102"/>
    </location>
</feature>
<keyword evidence="8 10" id="KW-1133">Transmembrane helix</keyword>
<dbReference type="AlphaFoldDB" id="A0A3B3QK71"/>
<keyword evidence="12" id="KW-1185">Reference proteome</keyword>
<protein>
    <recommendedName>
        <fullName evidence="13">Claudin 23a</fullName>
    </recommendedName>
</protein>
<evidence type="ECO:0000256" key="2">
    <source>
        <dbReference type="ARBA" id="ARBA00004651"/>
    </source>
</evidence>
<dbReference type="Gene3D" id="1.20.140.150">
    <property type="match status" value="1"/>
</dbReference>
<dbReference type="InterPro" id="IPR004031">
    <property type="entry name" value="PMP22/EMP/MP20/Claudin"/>
</dbReference>
<keyword evidence="6 10" id="KW-0812">Transmembrane</keyword>
<comment type="subcellular location">
    <subcellularLocation>
        <location evidence="1">Cell junction</location>
        <location evidence="1">Tight junction</location>
    </subcellularLocation>
    <subcellularLocation>
        <location evidence="2">Cell membrane</location>
        <topology evidence="2">Multi-pass membrane protein</topology>
    </subcellularLocation>
</comment>
<evidence type="ECO:0000256" key="6">
    <source>
        <dbReference type="ARBA" id="ARBA00022692"/>
    </source>
</evidence>
<dbReference type="GO" id="GO:0005886">
    <property type="term" value="C:plasma membrane"/>
    <property type="evidence" value="ECO:0007669"/>
    <property type="project" value="UniProtKB-SubCell"/>
</dbReference>